<evidence type="ECO:0000313" key="13">
    <source>
        <dbReference type="Proteomes" id="UP000680714"/>
    </source>
</evidence>
<dbReference type="InterPro" id="IPR046348">
    <property type="entry name" value="SIS_dom_sf"/>
</dbReference>
<keyword evidence="9 10" id="KW-0119">Carbohydrate metabolism</keyword>
<feature type="binding site" evidence="10">
    <location>
        <position position="124"/>
    </location>
    <ligand>
        <name>substrate</name>
    </ligand>
</feature>
<comment type="function">
    <text evidence="2 10">Catalyzes the isomerization of sedoheptulose 7-phosphate in D-glycero-D-manno-heptose 7-phosphate.</text>
</comment>
<feature type="binding site" evidence="10">
    <location>
        <position position="64"/>
    </location>
    <ligand>
        <name>Zn(2+)</name>
        <dbReference type="ChEBI" id="CHEBI:29105"/>
    </ligand>
</feature>
<feature type="binding site" evidence="10">
    <location>
        <begin position="51"/>
        <end position="53"/>
    </location>
    <ligand>
        <name>substrate</name>
    </ligand>
</feature>
<dbReference type="GO" id="GO:0016853">
    <property type="term" value="F:isomerase activity"/>
    <property type="evidence" value="ECO:0007669"/>
    <property type="project" value="UniProtKB-KW"/>
</dbReference>
<keyword evidence="8 10" id="KW-0413">Isomerase</keyword>
<reference evidence="12 13" key="1">
    <citation type="submission" date="2021-04" db="EMBL/GenBank/DDBJ databases">
        <title>Magnetospirillum sulfuroxidans sp. nov., a facultative chemolithoautotrophic sulfur-oxidizing alphaproteobacterium isolated from freshwater sediment and proposals for Paramagetospirillum gen. nov., and Magnetospirillaceae fam. nov.</title>
        <authorList>
            <person name="Koziaeva V."/>
            <person name="Geelhoed J.S."/>
            <person name="Sorokin D.Y."/>
            <person name="Grouzdev D.S."/>
        </authorList>
    </citation>
    <scope>NUCLEOTIDE SEQUENCE [LARGE SCALE GENOMIC DNA]</scope>
    <source>
        <strain evidence="12 13">J10</strain>
    </source>
</reference>
<gene>
    <name evidence="10" type="primary">gmhA</name>
    <name evidence="12" type="ORF">KEC16_13680</name>
</gene>
<evidence type="ECO:0000256" key="7">
    <source>
        <dbReference type="ARBA" id="ARBA00022833"/>
    </source>
</evidence>
<keyword evidence="5 10" id="KW-0963">Cytoplasm</keyword>
<accession>A0ABS5IEC7</accession>
<protein>
    <recommendedName>
        <fullName evidence="10">Phosphoheptose isomerase</fullName>
        <ecNumber evidence="10">5.3.1.28</ecNumber>
    </recommendedName>
    <alternativeName>
        <fullName evidence="10">Sedoheptulose 7-phosphate isomerase</fullName>
    </alternativeName>
</protein>
<comment type="subunit">
    <text evidence="10">Homotetramer.</text>
</comment>
<dbReference type="EMBL" id="JAGTUF010000013">
    <property type="protein sequence ID" value="MBR9972770.1"/>
    <property type="molecule type" value="Genomic_DNA"/>
</dbReference>
<dbReference type="PANTHER" id="PTHR30390">
    <property type="entry name" value="SEDOHEPTULOSE 7-PHOSPHATE ISOMERASE / DNAA INITIATOR-ASSOCIATING FACTOR FOR REPLICATION INITIATION"/>
    <property type="match status" value="1"/>
</dbReference>
<name>A0ABS5IEC7_9PROT</name>
<dbReference type="PANTHER" id="PTHR30390:SF6">
    <property type="entry name" value="DNAA INITIATOR-ASSOCIATING PROTEIN DIAA"/>
    <property type="match status" value="1"/>
</dbReference>
<evidence type="ECO:0000256" key="4">
    <source>
        <dbReference type="ARBA" id="ARBA00009894"/>
    </source>
</evidence>
<evidence type="ECO:0000256" key="10">
    <source>
        <dbReference type="HAMAP-Rule" id="MF_00067"/>
    </source>
</evidence>
<feature type="domain" description="SIS" evidence="11">
    <location>
        <begin position="36"/>
        <end position="191"/>
    </location>
</feature>
<feature type="binding site" evidence="10">
    <location>
        <begin position="93"/>
        <end position="94"/>
    </location>
    <ligand>
        <name>substrate</name>
    </ligand>
</feature>
<dbReference type="InterPro" id="IPR050099">
    <property type="entry name" value="SIS_GmhA/DiaA_subfam"/>
</dbReference>
<feature type="binding site" evidence="10">
    <location>
        <position position="179"/>
    </location>
    <ligand>
        <name>Zn(2+)</name>
        <dbReference type="ChEBI" id="CHEBI:29105"/>
    </ligand>
</feature>
<comment type="cofactor">
    <cofactor evidence="10">
        <name>Zn(2+)</name>
        <dbReference type="ChEBI" id="CHEBI:29105"/>
    </cofactor>
    <text evidence="10">Binds 1 zinc ion per subunit.</text>
</comment>
<evidence type="ECO:0000259" key="11">
    <source>
        <dbReference type="PROSITE" id="PS51464"/>
    </source>
</evidence>
<keyword evidence="6 10" id="KW-0479">Metal-binding</keyword>
<dbReference type="EC" id="5.3.1.28" evidence="10"/>
<dbReference type="SUPFAM" id="SSF53697">
    <property type="entry name" value="SIS domain"/>
    <property type="match status" value="1"/>
</dbReference>
<comment type="subcellular location">
    <subcellularLocation>
        <location evidence="3 10">Cytoplasm</location>
    </subcellularLocation>
</comment>
<feature type="binding site" evidence="10">
    <location>
        <position position="171"/>
    </location>
    <ligand>
        <name>substrate</name>
    </ligand>
</feature>
<evidence type="ECO:0000256" key="2">
    <source>
        <dbReference type="ARBA" id="ARBA00003172"/>
    </source>
</evidence>
<dbReference type="HAMAP" id="MF_00067">
    <property type="entry name" value="GmhA"/>
    <property type="match status" value="1"/>
</dbReference>
<evidence type="ECO:0000256" key="6">
    <source>
        <dbReference type="ARBA" id="ARBA00022723"/>
    </source>
</evidence>
<evidence type="ECO:0000256" key="1">
    <source>
        <dbReference type="ARBA" id="ARBA00000348"/>
    </source>
</evidence>
<dbReference type="InterPro" id="IPR035461">
    <property type="entry name" value="GmhA/DiaA"/>
</dbReference>
<comment type="similarity">
    <text evidence="4 10">Belongs to the SIS family. GmhA subfamily.</text>
</comment>
<dbReference type="Gene3D" id="3.40.50.10490">
    <property type="entry name" value="Glucose-6-phosphate isomerase like protein, domain 1"/>
    <property type="match status" value="1"/>
</dbReference>
<evidence type="ECO:0000256" key="9">
    <source>
        <dbReference type="ARBA" id="ARBA00023277"/>
    </source>
</evidence>
<comment type="caution">
    <text evidence="12">The sequence shown here is derived from an EMBL/GenBank/DDBJ whole genome shotgun (WGS) entry which is preliminary data.</text>
</comment>
<comment type="catalytic activity">
    <reaction evidence="1 10">
        <text>2 D-sedoheptulose 7-phosphate = D-glycero-alpha-D-manno-heptose 7-phosphate + D-glycero-beta-D-manno-heptose 7-phosphate</text>
        <dbReference type="Rhea" id="RHEA:27489"/>
        <dbReference type="ChEBI" id="CHEBI:57483"/>
        <dbReference type="ChEBI" id="CHEBI:60203"/>
        <dbReference type="ChEBI" id="CHEBI:60204"/>
        <dbReference type="EC" id="5.3.1.28"/>
    </reaction>
</comment>
<dbReference type="InterPro" id="IPR004515">
    <property type="entry name" value="Phosphoheptose_Isoase"/>
</dbReference>
<evidence type="ECO:0000256" key="3">
    <source>
        <dbReference type="ARBA" id="ARBA00004496"/>
    </source>
</evidence>
<comment type="pathway">
    <text evidence="10">Carbohydrate biosynthesis; D-glycero-D-manno-heptose 7-phosphate biosynthesis; D-glycero-alpha-D-manno-heptose 7-phosphate and D-glycero-beta-D-manno-heptose 7-phosphate from sedoheptulose 7-phosphate: step 1/1.</text>
</comment>
<keyword evidence="7 10" id="KW-0862">Zinc</keyword>
<feature type="binding site" evidence="10">
    <location>
        <begin position="119"/>
        <end position="121"/>
    </location>
    <ligand>
        <name>substrate</name>
    </ligand>
</feature>
<dbReference type="CDD" id="cd05006">
    <property type="entry name" value="SIS_GmhA"/>
    <property type="match status" value="1"/>
</dbReference>
<feature type="binding site" evidence="10">
    <location>
        <position position="171"/>
    </location>
    <ligand>
        <name>Zn(2+)</name>
        <dbReference type="ChEBI" id="CHEBI:29105"/>
    </ligand>
</feature>
<dbReference type="InterPro" id="IPR001347">
    <property type="entry name" value="SIS_dom"/>
</dbReference>
<dbReference type="Proteomes" id="UP000680714">
    <property type="component" value="Unassembled WGS sequence"/>
</dbReference>
<evidence type="ECO:0000256" key="8">
    <source>
        <dbReference type="ARBA" id="ARBA00023235"/>
    </source>
</evidence>
<feature type="binding site" evidence="10">
    <location>
        <position position="60"/>
    </location>
    <ligand>
        <name>Zn(2+)</name>
        <dbReference type="ChEBI" id="CHEBI:29105"/>
    </ligand>
</feature>
<keyword evidence="13" id="KW-1185">Reference proteome</keyword>
<proteinExistence type="inferred from homology"/>
<comment type="miscellaneous">
    <text evidence="10">The reaction produces a racemic mixture of D-glycero-alpha-D-manno-heptose 7-phosphate and D-glycero-beta-D-manno-heptose 7-phosphate.</text>
</comment>
<organism evidence="12 13">
    <name type="scientific">Magnetospirillum sulfuroxidans</name>
    <dbReference type="NCBI Taxonomy" id="611300"/>
    <lineage>
        <taxon>Bacteria</taxon>
        <taxon>Pseudomonadati</taxon>
        <taxon>Pseudomonadota</taxon>
        <taxon>Alphaproteobacteria</taxon>
        <taxon>Rhodospirillales</taxon>
        <taxon>Rhodospirillaceae</taxon>
        <taxon>Magnetospirillum</taxon>
    </lineage>
</organism>
<sequence length="195" mass="20374">MDPRQFLADQFIEHEQTVAASKDSVGPAFVTLAEACTRSLNQGGKIVFFGNGGSAADAQHLAAELVVRYRTNGRALAALALTTDTSILTACSNDFSYDDIFARQIEALLRPGDVALGISTSGNSPNVLKALEAARGLGGIAAGLSGRDGGKMVGLCDPLIVVPSTVTARIQEMHILIGHALCDVLEQRLRPGVSV</sequence>
<feature type="binding site" evidence="10">
    <location>
        <position position="64"/>
    </location>
    <ligand>
        <name>substrate</name>
    </ligand>
</feature>
<dbReference type="Pfam" id="PF13580">
    <property type="entry name" value="SIS_2"/>
    <property type="match status" value="1"/>
</dbReference>
<evidence type="ECO:0000256" key="5">
    <source>
        <dbReference type="ARBA" id="ARBA00022490"/>
    </source>
</evidence>
<evidence type="ECO:0000313" key="12">
    <source>
        <dbReference type="EMBL" id="MBR9972770.1"/>
    </source>
</evidence>
<dbReference type="PROSITE" id="PS51464">
    <property type="entry name" value="SIS"/>
    <property type="match status" value="1"/>
</dbReference>